<dbReference type="Pfam" id="PF01797">
    <property type="entry name" value="Y1_Tnp"/>
    <property type="match status" value="1"/>
</dbReference>
<proteinExistence type="predicted"/>
<organism evidence="2 3">
    <name type="scientific">Candidatus Blautia faecavium</name>
    <dbReference type="NCBI Taxonomy" id="2838487"/>
    <lineage>
        <taxon>Bacteria</taxon>
        <taxon>Bacillati</taxon>
        <taxon>Bacillota</taxon>
        <taxon>Clostridia</taxon>
        <taxon>Lachnospirales</taxon>
        <taxon>Lachnospiraceae</taxon>
        <taxon>Blautia</taxon>
    </lineage>
</organism>
<dbReference type="InterPro" id="IPR036515">
    <property type="entry name" value="Transposase_17_sf"/>
</dbReference>
<dbReference type="Gene3D" id="3.30.70.1290">
    <property type="entry name" value="Transposase IS200-like"/>
    <property type="match status" value="1"/>
</dbReference>
<dbReference type="AlphaFoldDB" id="A0A9D2RWQ9"/>
<evidence type="ECO:0000313" key="2">
    <source>
        <dbReference type="EMBL" id="HJB29532.1"/>
    </source>
</evidence>
<dbReference type="GO" id="GO:0004803">
    <property type="term" value="F:transposase activity"/>
    <property type="evidence" value="ECO:0007669"/>
    <property type="project" value="InterPro"/>
</dbReference>
<dbReference type="InterPro" id="IPR002686">
    <property type="entry name" value="Transposase_17"/>
</dbReference>
<dbReference type="PANTHER" id="PTHR33360">
    <property type="entry name" value="TRANSPOSASE FOR INSERTION SEQUENCE ELEMENT IS200"/>
    <property type="match status" value="1"/>
</dbReference>
<sequence length="138" mass="16257">MRNPAYTYAQTCVYKINYHIIWCVKYRKKILTPEIEDFLKKELSRIAAEKGFSIEAYEVGEADHVHCFVSAPTTLPPCQIVRYLKGISGRHLFLAFPWIKKELWKGHLWNDSYFLETVGSTNETAVRSYIERQKTHQR</sequence>
<protein>
    <submittedName>
        <fullName evidence="2">IS200/IS605 family transposase</fullName>
    </submittedName>
</protein>
<name>A0A9D2RWQ9_9FIRM</name>
<comment type="caution">
    <text evidence="2">The sequence shown here is derived from an EMBL/GenBank/DDBJ whole genome shotgun (WGS) entry which is preliminary data.</text>
</comment>
<gene>
    <name evidence="2" type="primary">tnpA</name>
    <name evidence="2" type="ORF">IAA06_12190</name>
</gene>
<dbReference type="PANTHER" id="PTHR33360:SF2">
    <property type="entry name" value="TRANSPOSASE FOR INSERTION SEQUENCE ELEMENT IS200"/>
    <property type="match status" value="1"/>
</dbReference>
<dbReference type="SUPFAM" id="SSF143422">
    <property type="entry name" value="Transposase IS200-like"/>
    <property type="match status" value="1"/>
</dbReference>
<dbReference type="GO" id="GO:0003677">
    <property type="term" value="F:DNA binding"/>
    <property type="evidence" value="ECO:0007669"/>
    <property type="project" value="InterPro"/>
</dbReference>
<reference evidence="2" key="2">
    <citation type="submission" date="2021-04" db="EMBL/GenBank/DDBJ databases">
        <authorList>
            <person name="Gilroy R."/>
        </authorList>
    </citation>
    <scope>NUCLEOTIDE SEQUENCE</scope>
    <source>
        <strain evidence="2">ChiSjej1B19-5720</strain>
    </source>
</reference>
<dbReference type="SMART" id="SM01321">
    <property type="entry name" value="Y1_Tnp"/>
    <property type="match status" value="1"/>
</dbReference>
<evidence type="ECO:0000313" key="3">
    <source>
        <dbReference type="Proteomes" id="UP000823842"/>
    </source>
</evidence>
<dbReference type="EMBL" id="DWYZ01000225">
    <property type="protein sequence ID" value="HJB29532.1"/>
    <property type="molecule type" value="Genomic_DNA"/>
</dbReference>
<feature type="domain" description="Transposase IS200-like" evidence="1">
    <location>
        <begin position="13"/>
        <end position="133"/>
    </location>
</feature>
<reference evidence="2" key="1">
    <citation type="journal article" date="2021" name="PeerJ">
        <title>Extensive microbial diversity within the chicken gut microbiome revealed by metagenomics and culture.</title>
        <authorList>
            <person name="Gilroy R."/>
            <person name="Ravi A."/>
            <person name="Getino M."/>
            <person name="Pursley I."/>
            <person name="Horton D.L."/>
            <person name="Alikhan N.F."/>
            <person name="Baker D."/>
            <person name="Gharbi K."/>
            <person name="Hall N."/>
            <person name="Watson M."/>
            <person name="Adriaenssens E.M."/>
            <person name="Foster-Nyarko E."/>
            <person name="Jarju S."/>
            <person name="Secka A."/>
            <person name="Antonio M."/>
            <person name="Oren A."/>
            <person name="Chaudhuri R.R."/>
            <person name="La Ragione R."/>
            <person name="Hildebrand F."/>
            <person name="Pallen M.J."/>
        </authorList>
    </citation>
    <scope>NUCLEOTIDE SEQUENCE</scope>
    <source>
        <strain evidence="2">ChiSjej1B19-5720</strain>
    </source>
</reference>
<dbReference type="NCBIfam" id="NF033573">
    <property type="entry name" value="transpos_IS200"/>
    <property type="match status" value="1"/>
</dbReference>
<dbReference type="GO" id="GO:0006313">
    <property type="term" value="P:DNA transposition"/>
    <property type="evidence" value="ECO:0007669"/>
    <property type="project" value="InterPro"/>
</dbReference>
<evidence type="ECO:0000259" key="1">
    <source>
        <dbReference type="SMART" id="SM01321"/>
    </source>
</evidence>
<accession>A0A9D2RWQ9</accession>
<dbReference type="Proteomes" id="UP000823842">
    <property type="component" value="Unassembled WGS sequence"/>
</dbReference>